<dbReference type="GO" id="GO:0016020">
    <property type="term" value="C:membrane"/>
    <property type="evidence" value="ECO:0007669"/>
    <property type="project" value="TreeGrafter"/>
</dbReference>
<feature type="region of interest" description="Disordered" evidence="6">
    <location>
        <begin position="1"/>
        <end position="40"/>
    </location>
</feature>
<dbReference type="GO" id="GO:0016485">
    <property type="term" value="P:protein processing"/>
    <property type="evidence" value="ECO:0007669"/>
    <property type="project" value="TreeGrafter"/>
</dbReference>
<dbReference type="EMBL" id="JADEXN010000073">
    <property type="protein sequence ID" value="MBE9040304.1"/>
    <property type="molecule type" value="Genomic_DNA"/>
</dbReference>
<dbReference type="InterPro" id="IPR023827">
    <property type="entry name" value="Peptidase_S8_Asp-AS"/>
</dbReference>
<evidence type="ECO:0000256" key="2">
    <source>
        <dbReference type="ARBA" id="ARBA00022670"/>
    </source>
</evidence>
<dbReference type="Pfam" id="PF22148">
    <property type="entry name" value="Fervidolysin_NPro-like"/>
    <property type="match status" value="1"/>
</dbReference>
<dbReference type="PROSITE" id="PS00136">
    <property type="entry name" value="SUBTILASE_ASP"/>
    <property type="match status" value="1"/>
</dbReference>
<reference evidence="8" key="1">
    <citation type="submission" date="2020-10" db="EMBL/GenBank/DDBJ databases">
        <authorList>
            <person name="Castelo-Branco R."/>
            <person name="Eusebio N."/>
            <person name="Adriana R."/>
            <person name="Vieira A."/>
            <person name="Brugerolle De Fraissinette N."/>
            <person name="Rezende De Castro R."/>
            <person name="Schneider M.P."/>
            <person name="Vasconcelos V."/>
            <person name="Leao P.N."/>
        </authorList>
    </citation>
    <scope>NUCLEOTIDE SEQUENCE</scope>
    <source>
        <strain evidence="8">LEGE 11467</strain>
    </source>
</reference>
<dbReference type="AlphaFoldDB" id="A0A928VVJ1"/>
<evidence type="ECO:0000256" key="1">
    <source>
        <dbReference type="ARBA" id="ARBA00011073"/>
    </source>
</evidence>
<dbReference type="InterPro" id="IPR054399">
    <property type="entry name" value="Fervidolysin-like_N_prodom"/>
</dbReference>
<dbReference type="Gene3D" id="3.40.50.200">
    <property type="entry name" value="Peptidase S8/S53 domain"/>
    <property type="match status" value="1"/>
</dbReference>
<evidence type="ECO:0000256" key="3">
    <source>
        <dbReference type="ARBA" id="ARBA00022801"/>
    </source>
</evidence>
<evidence type="ECO:0000256" key="5">
    <source>
        <dbReference type="PROSITE-ProRule" id="PRU01240"/>
    </source>
</evidence>
<dbReference type="RefSeq" id="WP_405196647.1">
    <property type="nucleotide sequence ID" value="NZ_JADEXN010000073.1"/>
</dbReference>
<accession>A0A928VVJ1</accession>
<organism evidence="8 9">
    <name type="scientific">Zarconia navalis LEGE 11467</name>
    <dbReference type="NCBI Taxonomy" id="1828826"/>
    <lineage>
        <taxon>Bacteria</taxon>
        <taxon>Bacillati</taxon>
        <taxon>Cyanobacteriota</taxon>
        <taxon>Cyanophyceae</taxon>
        <taxon>Oscillatoriophycideae</taxon>
        <taxon>Oscillatoriales</taxon>
        <taxon>Oscillatoriales incertae sedis</taxon>
        <taxon>Zarconia</taxon>
        <taxon>Zarconia navalis</taxon>
    </lineage>
</organism>
<dbReference type="PANTHER" id="PTHR42884">
    <property type="entry name" value="PROPROTEIN CONVERTASE SUBTILISIN/KEXIN-RELATED"/>
    <property type="match status" value="1"/>
</dbReference>
<keyword evidence="2" id="KW-0645">Protease</keyword>
<dbReference type="Proteomes" id="UP000621799">
    <property type="component" value="Unassembled WGS sequence"/>
</dbReference>
<keyword evidence="9" id="KW-1185">Reference proteome</keyword>
<comment type="caution">
    <text evidence="8">The sequence shown here is derived from an EMBL/GenBank/DDBJ whole genome shotgun (WGS) entry which is preliminary data.</text>
</comment>
<keyword evidence="3" id="KW-0378">Hydrolase</keyword>
<proteinExistence type="inferred from homology"/>
<dbReference type="InterPro" id="IPR036852">
    <property type="entry name" value="Peptidase_S8/S53_dom_sf"/>
</dbReference>
<evidence type="ECO:0000256" key="6">
    <source>
        <dbReference type="SAM" id="MobiDB-lite"/>
    </source>
</evidence>
<gene>
    <name evidence="8" type="ORF">IQ235_05795</name>
</gene>
<evidence type="ECO:0000259" key="7">
    <source>
        <dbReference type="Pfam" id="PF22148"/>
    </source>
</evidence>
<dbReference type="PROSITE" id="PS51892">
    <property type="entry name" value="SUBTILASE"/>
    <property type="match status" value="1"/>
</dbReference>
<comment type="caution">
    <text evidence="5">Lacks conserved residue(s) required for the propagation of feature annotation.</text>
</comment>
<feature type="compositionally biased region" description="Polar residues" evidence="6">
    <location>
        <begin position="17"/>
        <end position="32"/>
    </location>
</feature>
<evidence type="ECO:0000256" key="4">
    <source>
        <dbReference type="ARBA" id="ARBA00022825"/>
    </source>
</evidence>
<dbReference type="SUPFAM" id="SSF52743">
    <property type="entry name" value="Subtilisin-like"/>
    <property type="match status" value="1"/>
</dbReference>
<feature type="domain" description="Fervidolysin-like N-terminal prodomain" evidence="7">
    <location>
        <begin position="29"/>
        <end position="105"/>
    </location>
</feature>
<protein>
    <recommendedName>
        <fullName evidence="7">Fervidolysin-like N-terminal prodomain domain-containing protein</fullName>
    </recommendedName>
</protein>
<dbReference type="PANTHER" id="PTHR42884:SF14">
    <property type="entry name" value="NEUROENDOCRINE CONVERTASE 1"/>
    <property type="match status" value="1"/>
</dbReference>
<dbReference type="GO" id="GO:0004252">
    <property type="term" value="F:serine-type endopeptidase activity"/>
    <property type="evidence" value="ECO:0007669"/>
    <property type="project" value="InterPro"/>
</dbReference>
<evidence type="ECO:0000313" key="9">
    <source>
        <dbReference type="Proteomes" id="UP000621799"/>
    </source>
</evidence>
<feature type="non-terminal residue" evidence="8">
    <location>
        <position position="179"/>
    </location>
</feature>
<keyword evidence="4" id="KW-0720">Serine protease</keyword>
<evidence type="ECO:0000313" key="8">
    <source>
        <dbReference type="EMBL" id="MBE9040304.1"/>
    </source>
</evidence>
<name>A0A928VVJ1_9CYAN</name>
<sequence length="179" mass="19171">MNRNSSISGEFAEFAENENQLPDGSSSNPENASNREPEFVPDRVIVKFRPGARSNDINALQASLGASVLETTNTSGVQLWSIRGDVESAIAAHSNNPAIEYIEPNYIVQTTAIPDDPDFDQHWGLNNTGQTGGTPDADIDAAEAWDITTGSSDAVVGVIDTGVEYNHPDLVDNIWTNPG</sequence>
<comment type="similarity">
    <text evidence="1 5">Belongs to the peptidase S8 family.</text>
</comment>